<dbReference type="Proteomes" id="UP000054166">
    <property type="component" value="Unassembled WGS sequence"/>
</dbReference>
<gene>
    <name evidence="2" type="ORF">PILCRDRAFT_92606</name>
</gene>
<dbReference type="AlphaFoldDB" id="A0A0C3F3B9"/>
<dbReference type="Gene3D" id="1.20.120.1020">
    <property type="entry name" value="Prion-inhibition and propagation, HeLo domain"/>
    <property type="match status" value="1"/>
</dbReference>
<feature type="region of interest" description="Disordered" evidence="1">
    <location>
        <begin position="1"/>
        <end position="44"/>
    </location>
</feature>
<dbReference type="InParanoid" id="A0A0C3F3B9"/>
<evidence type="ECO:0000313" key="2">
    <source>
        <dbReference type="EMBL" id="KIM74441.1"/>
    </source>
</evidence>
<sequence length="116" mass="12864">MPGPWKKSDIGGEEKIDGKGEGKEVREPKRQGSLAIATSEQAEGWPRPATAALAVLHHYTDEMVGLAIPGFIIDLNGLAAIFDKSCLVWKTIAQAQDFGEDVADWMRKLEMEFFRF</sequence>
<dbReference type="HOGENOM" id="CLU_2097735_0_0_1"/>
<evidence type="ECO:0000313" key="3">
    <source>
        <dbReference type="Proteomes" id="UP000054166"/>
    </source>
</evidence>
<reference evidence="3" key="2">
    <citation type="submission" date="2015-01" db="EMBL/GenBank/DDBJ databases">
        <title>Evolutionary Origins and Diversification of the Mycorrhizal Mutualists.</title>
        <authorList>
            <consortium name="DOE Joint Genome Institute"/>
            <consortium name="Mycorrhizal Genomics Consortium"/>
            <person name="Kohler A."/>
            <person name="Kuo A."/>
            <person name="Nagy L.G."/>
            <person name="Floudas D."/>
            <person name="Copeland A."/>
            <person name="Barry K.W."/>
            <person name="Cichocki N."/>
            <person name="Veneault-Fourrey C."/>
            <person name="LaButti K."/>
            <person name="Lindquist E.A."/>
            <person name="Lipzen A."/>
            <person name="Lundell T."/>
            <person name="Morin E."/>
            <person name="Murat C."/>
            <person name="Riley R."/>
            <person name="Ohm R."/>
            <person name="Sun H."/>
            <person name="Tunlid A."/>
            <person name="Henrissat B."/>
            <person name="Grigoriev I.V."/>
            <person name="Hibbett D.S."/>
            <person name="Martin F."/>
        </authorList>
    </citation>
    <scope>NUCLEOTIDE SEQUENCE [LARGE SCALE GENOMIC DNA]</scope>
    <source>
        <strain evidence="3">F 1598</strain>
    </source>
</reference>
<organism evidence="2 3">
    <name type="scientific">Piloderma croceum (strain F 1598)</name>
    <dbReference type="NCBI Taxonomy" id="765440"/>
    <lineage>
        <taxon>Eukaryota</taxon>
        <taxon>Fungi</taxon>
        <taxon>Dikarya</taxon>
        <taxon>Basidiomycota</taxon>
        <taxon>Agaricomycotina</taxon>
        <taxon>Agaricomycetes</taxon>
        <taxon>Agaricomycetidae</taxon>
        <taxon>Atheliales</taxon>
        <taxon>Atheliaceae</taxon>
        <taxon>Piloderma</taxon>
    </lineage>
</organism>
<proteinExistence type="predicted"/>
<keyword evidence="3" id="KW-1185">Reference proteome</keyword>
<protein>
    <submittedName>
        <fullName evidence="2">Uncharacterized protein</fullName>
    </submittedName>
</protein>
<dbReference type="InterPro" id="IPR038305">
    <property type="entry name" value="HeLo_sf"/>
</dbReference>
<accession>A0A0C3F3B9</accession>
<evidence type="ECO:0000256" key="1">
    <source>
        <dbReference type="SAM" id="MobiDB-lite"/>
    </source>
</evidence>
<name>A0A0C3F3B9_PILCF</name>
<dbReference type="OrthoDB" id="1911848at2759"/>
<reference evidence="2 3" key="1">
    <citation type="submission" date="2014-04" db="EMBL/GenBank/DDBJ databases">
        <authorList>
            <consortium name="DOE Joint Genome Institute"/>
            <person name="Kuo A."/>
            <person name="Tarkka M."/>
            <person name="Buscot F."/>
            <person name="Kohler A."/>
            <person name="Nagy L.G."/>
            <person name="Floudas D."/>
            <person name="Copeland A."/>
            <person name="Barry K.W."/>
            <person name="Cichocki N."/>
            <person name="Veneault-Fourrey C."/>
            <person name="LaButti K."/>
            <person name="Lindquist E.A."/>
            <person name="Lipzen A."/>
            <person name="Lundell T."/>
            <person name="Morin E."/>
            <person name="Murat C."/>
            <person name="Sun H."/>
            <person name="Tunlid A."/>
            <person name="Henrissat B."/>
            <person name="Grigoriev I.V."/>
            <person name="Hibbett D.S."/>
            <person name="Martin F."/>
            <person name="Nordberg H.P."/>
            <person name="Cantor M.N."/>
            <person name="Hua S.X."/>
        </authorList>
    </citation>
    <scope>NUCLEOTIDE SEQUENCE [LARGE SCALE GENOMIC DNA]</scope>
    <source>
        <strain evidence="2 3">F 1598</strain>
    </source>
</reference>
<feature type="compositionally biased region" description="Basic and acidic residues" evidence="1">
    <location>
        <begin position="1"/>
        <end position="30"/>
    </location>
</feature>
<dbReference type="EMBL" id="KN833061">
    <property type="protein sequence ID" value="KIM74441.1"/>
    <property type="molecule type" value="Genomic_DNA"/>
</dbReference>